<organism evidence="7 8">
    <name type="scientific">Brachionus calyciflorus</name>
    <dbReference type="NCBI Taxonomy" id="104777"/>
    <lineage>
        <taxon>Eukaryota</taxon>
        <taxon>Metazoa</taxon>
        <taxon>Spiralia</taxon>
        <taxon>Gnathifera</taxon>
        <taxon>Rotifera</taxon>
        <taxon>Eurotatoria</taxon>
        <taxon>Monogononta</taxon>
        <taxon>Pseudotrocha</taxon>
        <taxon>Ploima</taxon>
        <taxon>Brachionidae</taxon>
        <taxon>Brachionus</taxon>
    </lineage>
</organism>
<evidence type="ECO:0000256" key="3">
    <source>
        <dbReference type="ARBA" id="ARBA00022676"/>
    </source>
</evidence>
<evidence type="ECO:0000256" key="4">
    <source>
        <dbReference type="ARBA" id="ARBA00022679"/>
    </source>
</evidence>
<comment type="caution">
    <text evidence="7">The sequence shown here is derived from an EMBL/GenBank/DDBJ whole genome shotgun (WGS) entry which is preliminary data.</text>
</comment>
<evidence type="ECO:0000313" key="7">
    <source>
        <dbReference type="EMBL" id="CAF1113412.1"/>
    </source>
</evidence>
<gene>
    <name evidence="7" type="ORF">OXX778_LOCUS21724</name>
</gene>
<sequence length="542" mass="65000">MKRKDLFLTIIFFSIIILFYYVFYYSYETYFHQFKKNDSEQLFKESQFSLIHEWTSNGKVCQYSTIVSKIDNKSYLIESVIFFNGENINMTKLKCFVKTKKKFFNLEVNNILIIKQLLTSKNVHSAYIISCNLDDFNVEEENFFVATIFTDDYKNNFDIDKLIIYQKSNFHRKKIVKKNSIIHCVHRFNRIDTRKFLDFKNWLKIQKLLGFDKIKIYQNGIDEDMKSELLDENKDFVELRSLETKFEDVCKYSLKNVKLYPNNSFFERELDYCTENHRKFIKDYLIDLTVEDAVNRLNMNDCLHNAKYDYDYLTNYDFDEFIFPRKYPINYFLKFQPNNNSYCNNSIDLPFNTKDYNIVTYANSLLAKYGPQTAFFEFSDFQPLDDIEQIKSQLLSISKHDKLVYNKFDVFLSIEFESSQQREFYENQTRLLQPFIDCLNKSIVKSKNLNNKWNNLYGVVVDYRQGKSIFLTNNTLMIHPHSALSIKQSARGIKIYFEEGNVIHLRERNSNFKENKKPNKFSIDLEYYIVLKNLFTSKNQAL</sequence>
<reference evidence="7" key="1">
    <citation type="submission" date="2021-02" db="EMBL/GenBank/DDBJ databases">
        <authorList>
            <person name="Nowell W R."/>
        </authorList>
    </citation>
    <scope>NUCLEOTIDE SEQUENCE</scope>
    <source>
        <strain evidence="7">Ploen Becks lab</strain>
    </source>
</reference>
<keyword evidence="6" id="KW-1133">Transmembrane helix</keyword>
<dbReference type="EC" id="2.4.1.-" evidence="6"/>
<evidence type="ECO:0000256" key="6">
    <source>
        <dbReference type="RuleBase" id="RU366017"/>
    </source>
</evidence>
<keyword evidence="5 6" id="KW-0472">Membrane</keyword>
<dbReference type="Pfam" id="PF01697">
    <property type="entry name" value="Glyco_transf_92"/>
    <property type="match status" value="1"/>
</dbReference>
<comment type="subcellular location">
    <subcellularLocation>
        <location evidence="1">Membrane</location>
    </subcellularLocation>
</comment>
<keyword evidence="4 6" id="KW-0808">Transferase</keyword>
<comment type="similarity">
    <text evidence="2 6">Belongs to the glycosyltransferase 92 family.</text>
</comment>
<dbReference type="GO" id="GO:0016020">
    <property type="term" value="C:membrane"/>
    <property type="evidence" value="ECO:0007669"/>
    <property type="project" value="UniProtKB-SubCell"/>
</dbReference>
<dbReference type="GO" id="GO:0016757">
    <property type="term" value="F:glycosyltransferase activity"/>
    <property type="evidence" value="ECO:0007669"/>
    <property type="project" value="UniProtKB-UniRule"/>
</dbReference>
<dbReference type="AlphaFoldDB" id="A0A814Q227"/>
<evidence type="ECO:0000256" key="5">
    <source>
        <dbReference type="ARBA" id="ARBA00023136"/>
    </source>
</evidence>
<feature type="transmembrane region" description="Helical" evidence="6">
    <location>
        <begin position="7"/>
        <end position="27"/>
    </location>
</feature>
<dbReference type="Proteomes" id="UP000663879">
    <property type="component" value="Unassembled WGS sequence"/>
</dbReference>
<evidence type="ECO:0000313" key="8">
    <source>
        <dbReference type="Proteomes" id="UP000663879"/>
    </source>
</evidence>
<dbReference type="EMBL" id="CAJNOC010008297">
    <property type="protein sequence ID" value="CAF1113412.1"/>
    <property type="molecule type" value="Genomic_DNA"/>
</dbReference>
<keyword evidence="8" id="KW-1185">Reference proteome</keyword>
<dbReference type="InterPro" id="IPR008166">
    <property type="entry name" value="Glyco_transf_92"/>
</dbReference>
<evidence type="ECO:0000256" key="1">
    <source>
        <dbReference type="ARBA" id="ARBA00004370"/>
    </source>
</evidence>
<keyword evidence="6" id="KW-0812">Transmembrane</keyword>
<protein>
    <recommendedName>
        <fullName evidence="6">Glycosyltransferase family 92 protein</fullName>
        <ecNumber evidence="6">2.4.1.-</ecNumber>
    </recommendedName>
</protein>
<proteinExistence type="inferred from homology"/>
<name>A0A814Q227_9BILA</name>
<accession>A0A814Q227</accession>
<dbReference type="OrthoDB" id="10435161at2759"/>
<keyword evidence="3 6" id="KW-0328">Glycosyltransferase</keyword>
<evidence type="ECO:0000256" key="2">
    <source>
        <dbReference type="ARBA" id="ARBA00007647"/>
    </source>
</evidence>